<accession>A0AAN9NDN6</accession>
<dbReference type="PANTHER" id="PTHR33047:SF8">
    <property type="entry name" value="REGULATOR OF RDNA TRANSCRIPTION PROTEIN 15"/>
    <property type="match status" value="1"/>
</dbReference>
<feature type="region of interest" description="Disordered" evidence="1">
    <location>
        <begin position="526"/>
        <end position="546"/>
    </location>
</feature>
<dbReference type="AlphaFoldDB" id="A0AAN9NDN6"/>
<feature type="region of interest" description="Disordered" evidence="1">
    <location>
        <begin position="142"/>
        <end position="195"/>
    </location>
</feature>
<dbReference type="PANTHER" id="PTHR33047">
    <property type="entry name" value="PROTEIN TAR1"/>
    <property type="match status" value="1"/>
</dbReference>
<keyword evidence="3" id="KW-1185">Reference proteome</keyword>
<gene>
    <name evidence="2" type="ORF">VNO78_36830</name>
</gene>
<evidence type="ECO:0008006" key="4">
    <source>
        <dbReference type="Google" id="ProtNLM"/>
    </source>
</evidence>
<reference evidence="2 3" key="1">
    <citation type="submission" date="2024-01" db="EMBL/GenBank/DDBJ databases">
        <title>The genomes of 5 underutilized Papilionoideae crops provide insights into root nodulation and disease resistanc.</title>
        <authorList>
            <person name="Jiang F."/>
        </authorList>
    </citation>
    <scope>NUCLEOTIDE SEQUENCE [LARGE SCALE GENOMIC DNA]</scope>
    <source>
        <strain evidence="2">DUOXIRENSHENG_FW03</strain>
        <tissue evidence="2">Leaves</tissue>
    </source>
</reference>
<name>A0AAN9NDN6_PSOTE</name>
<proteinExistence type="predicted"/>
<sequence length="708" mass="76481">MIGRADIEGSKNVAMNAWLPQASYPCGNFSDTSSFKFRRTKGSIGHAFTVRIRTGNQNQTSFYPFVPHEISVLVELILGHLRYLLTDVPPQPNSPPDNVFRPDQPTEAGLGSRKRGSAPLPIHGIIGFPLSVPVLSRLFDARGRDPEGPVPNPSPDRHATTRSRRGSSSSSPPTADGFGTGTPVPSPQSQSFSRGYGSILPTSLAYIVPSTRGCSPWRPDAVMSTTGRGRHSVLQIFKGRRGRTGHHATCGALPAAGPYLRLSRFQGGQAICTDGRSARARALGFAATAAPSYSSGPGPCPDGRVSAQLGTVTQLPVHPASPVLLTKNGPLGALDSMARLNRAAAPSYLFKVCSHSNPSQKVGVGRRCTHRGIPPISFLAPYGFTHPLTRTHVRLLGPCFKTGRMGSPQADARSMHVPRHARGRMLPSTIATMTSPRAYQQPGLGPPSQSASVRAPSRSADRLSPFHIRPGHIADPHPLPSRQFQALFDSLFKVLFIFPSRYLFAIGLSPVFSLGRNLPPDWGCIPKQPDSPTAPRGATGSGHNGALTLSGAPFQGTWARSATEDASPDYNSNARGDRFSWQACPQPNGFGRNLRSKTRWFTGFCNSHQVSHFATFFIDARAEISVAESHFASCVVTTPAGHRLRVPKNRPLQFQFPWHTKRRGSPTETLLRLLLPLNDKVQWTSHNVAGSEPPTSPQSEHFTGPFNR</sequence>
<dbReference type="InterPro" id="IPR052997">
    <property type="entry name" value="RRT15-like"/>
</dbReference>
<organism evidence="2 3">
    <name type="scientific">Psophocarpus tetragonolobus</name>
    <name type="common">Winged bean</name>
    <name type="synonym">Dolichos tetragonolobus</name>
    <dbReference type="NCBI Taxonomy" id="3891"/>
    <lineage>
        <taxon>Eukaryota</taxon>
        <taxon>Viridiplantae</taxon>
        <taxon>Streptophyta</taxon>
        <taxon>Embryophyta</taxon>
        <taxon>Tracheophyta</taxon>
        <taxon>Spermatophyta</taxon>
        <taxon>Magnoliopsida</taxon>
        <taxon>eudicotyledons</taxon>
        <taxon>Gunneridae</taxon>
        <taxon>Pentapetalae</taxon>
        <taxon>rosids</taxon>
        <taxon>fabids</taxon>
        <taxon>Fabales</taxon>
        <taxon>Fabaceae</taxon>
        <taxon>Papilionoideae</taxon>
        <taxon>50 kb inversion clade</taxon>
        <taxon>NPAAA clade</taxon>
        <taxon>indigoferoid/millettioid clade</taxon>
        <taxon>Phaseoleae</taxon>
        <taxon>Psophocarpus</taxon>
    </lineage>
</organism>
<evidence type="ECO:0000256" key="1">
    <source>
        <dbReference type="SAM" id="MobiDB-lite"/>
    </source>
</evidence>
<evidence type="ECO:0000313" key="2">
    <source>
        <dbReference type="EMBL" id="KAK7371142.1"/>
    </source>
</evidence>
<dbReference type="Proteomes" id="UP001386955">
    <property type="component" value="Unassembled WGS sequence"/>
</dbReference>
<comment type="caution">
    <text evidence="2">The sequence shown here is derived from an EMBL/GenBank/DDBJ whole genome shotgun (WGS) entry which is preliminary data.</text>
</comment>
<feature type="region of interest" description="Disordered" evidence="1">
    <location>
        <begin position="436"/>
        <end position="459"/>
    </location>
</feature>
<dbReference type="EMBL" id="JAYMYS010000125">
    <property type="protein sequence ID" value="KAK7371142.1"/>
    <property type="molecule type" value="Genomic_DNA"/>
</dbReference>
<feature type="region of interest" description="Disordered" evidence="1">
    <location>
        <begin position="685"/>
        <end position="708"/>
    </location>
</feature>
<protein>
    <recommendedName>
        <fullName evidence="4">Senescence-associated protein</fullName>
    </recommendedName>
</protein>
<feature type="region of interest" description="Disordered" evidence="1">
    <location>
        <begin position="89"/>
        <end position="116"/>
    </location>
</feature>
<evidence type="ECO:0000313" key="3">
    <source>
        <dbReference type="Proteomes" id="UP001386955"/>
    </source>
</evidence>